<dbReference type="SUPFAM" id="SSF55604">
    <property type="entry name" value="Glucose permease domain IIB"/>
    <property type="match status" value="1"/>
</dbReference>
<accession>A0A377K3H5</accession>
<organism evidence="1 2">
    <name type="scientific">Escherichia coli</name>
    <dbReference type="NCBI Taxonomy" id="562"/>
    <lineage>
        <taxon>Bacteria</taxon>
        <taxon>Pseudomonadati</taxon>
        <taxon>Pseudomonadota</taxon>
        <taxon>Gammaproteobacteria</taxon>
        <taxon>Enterobacterales</taxon>
        <taxon>Enterobacteriaceae</taxon>
        <taxon>Escherichia</taxon>
    </lineage>
</organism>
<dbReference type="InterPro" id="IPR036878">
    <property type="entry name" value="Glu_permease_IIB"/>
</dbReference>
<evidence type="ECO:0000313" key="2">
    <source>
        <dbReference type="Proteomes" id="UP000254181"/>
    </source>
</evidence>
<evidence type="ECO:0000313" key="1">
    <source>
        <dbReference type="EMBL" id="STP18110.1"/>
    </source>
</evidence>
<dbReference type="Gene3D" id="3.30.1360.60">
    <property type="entry name" value="Glucose permease domain IIB"/>
    <property type="match status" value="1"/>
</dbReference>
<gene>
    <name evidence="1" type="ORF">NCTC9075_01550</name>
</gene>
<sequence length="47" mass="5149">MGLIDEAAIKRAGGIAVVKLDQNTLQVIIGTKVIALRRDMDNYMGIY</sequence>
<dbReference type="Proteomes" id="UP000254181">
    <property type="component" value="Unassembled WGS sequence"/>
</dbReference>
<dbReference type="GO" id="GO:0008982">
    <property type="term" value="F:protein-N(PI)-phosphohistidine-sugar phosphotransferase activity"/>
    <property type="evidence" value="ECO:0007669"/>
    <property type="project" value="InterPro"/>
</dbReference>
<dbReference type="GO" id="GO:0009401">
    <property type="term" value="P:phosphoenolpyruvate-dependent sugar phosphotransferase system"/>
    <property type="evidence" value="ECO:0007669"/>
    <property type="project" value="InterPro"/>
</dbReference>
<name>A0A377K3H5_ECOLX</name>
<dbReference type="AlphaFoldDB" id="A0A377K3H5"/>
<dbReference type="EMBL" id="UGEM01000004">
    <property type="protein sequence ID" value="STP18110.1"/>
    <property type="molecule type" value="Genomic_DNA"/>
</dbReference>
<reference evidence="1 2" key="1">
    <citation type="submission" date="2018-06" db="EMBL/GenBank/DDBJ databases">
        <authorList>
            <consortium name="Pathogen Informatics"/>
            <person name="Doyle S."/>
        </authorList>
    </citation>
    <scope>NUCLEOTIDE SEQUENCE [LARGE SCALE GENOMIC DNA]</scope>
    <source>
        <strain evidence="1 2">NCTC9075</strain>
    </source>
</reference>
<proteinExistence type="predicted"/>
<protein>
    <submittedName>
        <fullName evidence="1">PTS system, maltose and glucose-specific IIABC component</fullName>
    </submittedName>
</protein>